<keyword evidence="2" id="KW-0547">Nucleotide-binding</keyword>
<dbReference type="OrthoDB" id="117508at2157"/>
<sequence length="125" mass="13836">MLFEREEKTALIILFAVIIILFSAHIIISGIDKAEFAQTYSNESERGSMVILNGGINSIERTKSGGHIILDVAGVKVFIPGGEEYNLSLQRDDIVEIIGNVDLYNGEREIVVDSRDGIRIRDDKG</sequence>
<keyword evidence="3" id="KW-1185">Reference proteome</keyword>
<protein>
    <submittedName>
        <fullName evidence="2">Nucleic acid binding OB-fold tRNA/helicase-type</fullName>
    </submittedName>
</protein>
<organism evidence="2 3">
    <name type="scientific">Methanoplanus limicola DSM 2279</name>
    <dbReference type="NCBI Taxonomy" id="937775"/>
    <lineage>
        <taxon>Archaea</taxon>
        <taxon>Methanobacteriati</taxon>
        <taxon>Methanobacteriota</taxon>
        <taxon>Stenosarchaea group</taxon>
        <taxon>Methanomicrobia</taxon>
        <taxon>Methanomicrobiales</taxon>
        <taxon>Methanomicrobiaceae</taxon>
        <taxon>Methanoplanus</taxon>
    </lineage>
</organism>
<dbReference type="RefSeq" id="WP_004077138.1">
    <property type="nucleotide sequence ID" value="NZ_CM001436.1"/>
</dbReference>
<feature type="transmembrane region" description="Helical" evidence="1">
    <location>
        <begin position="12"/>
        <end position="31"/>
    </location>
</feature>
<evidence type="ECO:0000313" key="3">
    <source>
        <dbReference type="Proteomes" id="UP000005741"/>
    </source>
</evidence>
<keyword evidence="2" id="KW-0067">ATP-binding</keyword>
<reference evidence="2 3" key="1">
    <citation type="submission" date="2011-10" db="EMBL/GenBank/DDBJ databases">
        <title>The Improved High-Quality Draft genome of Methanoplanus limicola DSM 2279.</title>
        <authorList>
            <consortium name="US DOE Joint Genome Institute (JGI-PGF)"/>
            <person name="Lucas S."/>
            <person name="Copeland A."/>
            <person name="Lapidus A."/>
            <person name="Glavina del Rio T."/>
            <person name="Dalin E."/>
            <person name="Tice H."/>
            <person name="Bruce D."/>
            <person name="Goodwin L."/>
            <person name="Pitluck S."/>
            <person name="Peters L."/>
            <person name="Mikhailova N."/>
            <person name="Lu M."/>
            <person name="Kyrpides N."/>
            <person name="Mavromatis K."/>
            <person name="Ivanova N."/>
            <person name="Markowitz V."/>
            <person name="Cheng J.-F."/>
            <person name="Hugenholtz P."/>
            <person name="Woyke T."/>
            <person name="Wu D."/>
            <person name="Wirth R."/>
            <person name="Brambilla E.-M."/>
            <person name="Klenk H.-P."/>
            <person name="Eisen J.A."/>
        </authorList>
    </citation>
    <scope>NUCLEOTIDE SEQUENCE [LARGE SCALE GENOMIC DNA]</scope>
    <source>
        <strain evidence="2 3">DSM 2279</strain>
    </source>
</reference>
<dbReference type="HOGENOM" id="CLU_159735_0_0_2"/>
<dbReference type="EMBL" id="CM001436">
    <property type="protein sequence ID" value="EHQ35387.1"/>
    <property type="molecule type" value="Genomic_DNA"/>
</dbReference>
<dbReference type="AlphaFoldDB" id="H1Z1C0"/>
<evidence type="ECO:0000256" key="1">
    <source>
        <dbReference type="SAM" id="Phobius"/>
    </source>
</evidence>
<accession>H1Z1C0</accession>
<gene>
    <name evidence="2" type="ORF">Metlim_1278</name>
</gene>
<keyword evidence="1" id="KW-0812">Transmembrane</keyword>
<dbReference type="InParanoid" id="H1Z1C0"/>
<keyword evidence="2" id="KW-0347">Helicase</keyword>
<keyword evidence="1" id="KW-1133">Transmembrane helix</keyword>
<dbReference type="GO" id="GO:0004386">
    <property type="term" value="F:helicase activity"/>
    <property type="evidence" value="ECO:0007669"/>
    <property type="project" value="UniProtKB-KW"/>
</dbReference>
<name>H1Z1C0_9EURY</name>
<dbReference type="Proteomes" id="UP000005741">
    <property type="component" value="Chromosome"/>
</dbReference>
<keyword evidence="2" id="KW-0378">Hydrolase</keyword>
<proteinExistence type="predicted"/>
<dbReference type="STRING" id="937775.Metlim_1278"/>
<evidence type="ECO:0000313" key="2">
    <source>
        <dbReference type="EMBL" id="EHQ35387.1"/>
    </source>
</evidence>
<keyword evidence="1" id="KW-0472">Membrane</keyword>